<reference evidence="1" key="1">
    <citation type="submission" date="2018-02" db="EMBL/GenBank/DDBJ databases">
        <title>Rhizophora mucronata_Transcriptome.</title>
        <authorList>
            <person name="Meera S.P."/>
            <person name="Sreeshan A."/>
            <person name="Augustine A."/>
        </authorList>
    </citation>
    <scope>NUCLEOTIDE SEQUENCE</scope>
    <source>
        <tissue evidence="1">Leaf</tissue>
    </source>
</reference>
<protein>
    <submittedName>
        <fullName evidence="1">Uncharacterized protein</fullName>
    </submittedName>
</protein>
<proteinExistence type="predicted"/>
<sequence length="51" mass="5852">MKMEKISKGLDIKVIVQKPTKFEAPIIPVMPEVRKHSVALFSQLYYSITMS</sequence>
<name>A0A2P2MZJ5_RHIMU</name>
<dbReference type="EMBL" id="GGEC01055145">
    <property type="protein sequence ID" value="MBX35629.1"/>
    <property type="molecule type" value="Transcribed_RNA"/>
</dbReference>
<organism evidence="1">
    <name type="scientific">Rhizophora mucronata</name>
    <name type="common">Asiatic mangrove</name>
    <dbReference type="NCBI Taxonomy" id="61149"/>
    <lineage>
        <taxon>Eukaryota</taxon>
        <taxon>Viridiplantae</taxon>
        <taxon>Streptophyta</taxon>
        <taxon>Embryophyta</taxon>
        <taxon>Tracheophyta</taxon>
        <taxon>Spermatophyta</taxon>
        <taxon>Magnoliopsida</taxon>
        <taxon>eudicotyledons</taxon>
        <taxon>Gunneridae</taxon>
        <taxon>Pentapetalae</taxon>
        <taxon>rosids</taxon>
        <taxon>fabids</taxon>
        <taxon>Malpighiales</taxon>
        <taxon>Rhizophoraceae</taxon>
        <taxon>Rhizophora</taxon>
    </lineage>
</organism>
<dbReference type="AlphaFoldDB" id="A0A2P2MZJ5"/>
<accession>A0A2P2MZJ5</accession>
<evidence type="ECO:0000313" key="1">
    <source>
        <dbReference type="EMBL" id="MBX35629.1"/>
    </source>
</evidence>